<dbReference type="SUPFAM" id="SSF52777">
    <property type="entry name" value="CoA-dependent acyltransferases"/>
    <property type="match status" value="1"/>
</dbReference>
<dbReference type="SUPFAM" id="SSF52518">
    <property type="entry name" value="Thiamin diphosphate-binding fold (THDP-binding)"/>
    <property type="match status" value="2"/>
</dbReference>
<feature type="compositionally biased region" description="Polar residues" evidence="13">
    <location>
        <begin position="1205"/>
        <end position="1215"/>
    </location>
</feature>
<feature type="region of interest" description="Disordered" evidence="13">
    <location>
        <begin position="51"/>
        <end position="70"/>
    </location>
</feature>
<dbReference type="SMART" id="SM00861">
    <property type="entry name" value="Transket_pyr"/>
    <property type="match status" value="1"/>
</dbReference>
<comment type="pathway">
    <text evidence="3">Carbohydrate metabolism; tricarboxylic acid cycle; succinyl-CoA from 2-oxoglutarate (dehydrogenase route): step 1/1.</text>
</comment>
<dbReference type="InterPro" id="IPR029061">
    <property type="entry name" value="THDP-binding"/>
</dbReference>
<dbReference type="NCBIfam" id="NF008907">
    <property type="entry name" value="PRK12270.1"/>
    <property type="match status" value="1"/>
</dbReference>
<evidence type="ECO:0000256" key="9">
    <source>
        <dbReference type="ARBA" id="ARBA00023268"/>
    </source>
</evidence>
<dbReference type="InterPro" id="IPR001078">
    <property type="entry name" value="2-oxoacid_DH_actylTfrase"/>
</dbReference>
<name>A0A8J3Y156_9ACTN</name>
<dbReference type="InterPro" id="IPR001017">
    <property type="entry name" value="DH_E1"/>
</dbReference>
<dbReference type="Pfam" id="PF00676">
    <property type="entry name" value="E1_dh"/>
    <property type="match status" value="1"/>
</dbReference>
<evidence type="ECO:0000256" key="6">
    <source>
        <dbReference type="ARBA" id="ARBA00022842"/>
    </source>
</evidence>
<dbReference type="NCBIfam" id="TIGR00239">
    <property type="entry name" value="2oxo_dh_E1"/>
    <property type="match status" value="1"/>
</dbReference>
<evidence type="ECO:0000256" key="8">
    <source>
        <dbReference type="ARBA" id="ARBA00023052"/>
    </source>
</evidence>
<protein>
    <submittedName>
        <fullName evidence="15">Alpha-ketoglutarate decarboxylase</fullName>
    </submittedName>
</protein>
<dbReference type="FunFam" id="1.10.287.1150:FF:000003">
    <property type="entry name" value="2-oxoglutarate dehydrogenase, E1 subunit"/>
    <property type="match status" value="1"/>
</dbReference>
<evidence type="ECO:0000256" key="12">
    <source>
        <dbReference type="SAM" id="Coils"/>
    </source>
</evidence>
<feature type="region of interest" description="Disordered" evidence="13">
    <location>
        <begin position="100"/>
        <end position="122"/>
    </location>
</feature>
<dbReference type="Pfam" id="PF02779">
    <property type="entry name" value="Transket_pyr"/>
    <property type="match status" value="1"/>
</dbReference>
<dbReference type="GO" id="GO:0004591">
    <property type="term" value="F:oxoglutarate dehydrogenase (succinyl-transferring) activity"/>
    <property type="evidence" value="ECO:0007669"/>
    <property type="project" value="UniProtKB-EC"/>
</dbReference>
<keyword evidence="5" id="KW-0479">Metal-binding</keyword>
<proteinExistence type="predicted"/>
<evidence type="ECO:0000256" key="13">
    <source>
        <dbReference type="SAM" id="MobiDB-lite"/>
    </source>
</evidence>
<evidence type="ECO:0000256" key="3">
    <source>
        <dbReference type="ARBA" id="ARBA00004813"/>
    </source>
</evidence>
<reference evidence="15" key="1">
    <citation type="submission" date="2021-01" db="EMBL/GenBank/DDBJ databases">
        <title>Whole genome shotgun sequence of Planotetraspora thailandica NBRC 104271.</title>
        <authorList>
            <person name="Komaki H."/>
            <person name="Tamura T."/>
        </authorList>
    </citation>
    <scope>NUCLEOTIDE SEQUENCE</scope>
    <source>
        <strain evidence="15">NBRC 104271</strain>
    </source>
</reference>
<keyword evidence="6" id="KW-0460">Magnesium</keyword>
<evidence type="ECO:0000313" key="16">
    <source>
        <dbReference type="Proteomes" id="UP000605992"/>
    </source>
</evidence>
<feature type="domain" description="Transketolase-like pyrimidine-binding" evidence="14">
    <location>
        <begin position="891"/>
        <end position="1084"/>
    </location>
</feature>
<dbReference type="Gene3D" id="3.40.50.11610">
    <property type="entry name" value="Multifunctional 2-oxoglutarate metabolism enzyme, C-terminal domain"/>
    <property type="match status" value="1"/>
</dbReference>
<dbReference type="PANTHER" id="PTHR23152:SF4">
    <property type="entry name" value="2-OXOADIPATE DEHYDROGENASE COMPLEX COMPONENT E1"/>
    <property type="match status" value="1"/>
</dbReference>
<dbReference type="RefSeq" id="WP_203949007.1">
    <property type="nucleotide sequence ID" value="NZ_BOOR01000073.1"/>
</dbReference>
<dbReference type="Gene3D" id="3.40.50.970">
    <property type="match status" value="1"/>
</dbReference>
<evidence type="ECO:0000313" key="15">
    <source>
        <dbReference type="EMBL" id="GII58925.1"/>
    </source>
</evidence>
<keyword evidence="4" id="KW-0816">Tricarboxylic acid cycle</keyword>
<evidence type="ECO:0000256" key="7">
    <source>
        <dbReference type="ARBA" id="ARBA00023002"/>
    </source>
</evidence>
<comment type="catalytic activity">
    <reaction evidence="11">
        <text>N(6)-[(R)-dihydrolipoyl]-L-lysyl-[protein] + succinyl-CoA = N(6)-[(R)-S(8)-succinyldihydrolipoyl]-L-lysyl-[protein] + CoA</text>
        <dbReference type="Rhea" id="RHEA:15213"/>
        <dbReference type="Rhea" id="RHEA-COMP:10475"/>
        <dbReference type="Rhea" id="RHEA-COMP:20092"/>
        <dbReference type="ChEBI" id="CHEBI:57287"/>
        <dbReference type="ChEBI" id="CHEBI:57292"/>
        <dbReference type="ChEBI" id="CHEBI:83100"/>
        <dbReference type="ChEBI" id="CHEBI:83120"/>
        <dbReference type="EC" id="2.3.1.61"/>
    </reaction>
</comment>
<dbReference type="AlphaFoldDB" id="A0A8J3Y156"/>
<keyword evidence="16" id="KW-1185">Reference proteome</keyword>
<dbReference type="Proteomes" id="UP000605992">
    <property type="component" value="Unassembled WGS sequence"/>
</dbReference>
<feature type="region of interest" description="Disordered" evidence="13">
    <location>
        <begin position="1199"/>
        <end position="1225"/>
    </location>
</feature>
<dbReference type="InterPro" id="IPR023213">
    <property type="entry name" value="CAT-like_dom_sf"/>
</dbReference>
<dbReference type="Pfam" id="PF00198">
    <property type="entry name" value="2-oxoacid_dh"/>
    <property type="match status" value="1"/>
</dbReference>
<gene>
    <name evidence="15" type="primary">kgd</name>
    <name evidence="15" type="ORF">Pth03_73140</name>
</gene>
<comment type="catalytic activity">
    <reaction evidence="10">
        <text>N(6)-[(R)-lipoyl]-L-lysyl-[protein] + 2-oxoglutarate + H(+) = N(6)-[(R)-S(8)-succinyldihydrolipoyl]-L-lysyl-[protein] + CO2</text>
        <dbReference type="Rhea" id="RHEA:12188"/>
        <dbReference type="Rhea" id="RHEA-COMP:10474"/>
        <dbReference type="Rhea" id="RHEA-COMP:20092"/>
        <dbReference type="ChEBI" id="CHEBI:15378"/>
        <dbReference type="ChEBI" id="CHEBI:16526"/>
        <dbReference type="ChEBI" id="CHEBI:16810"/>
        <dbReference type="ChEBI" id="CHEBI:83099"/>
        <dbReference type="ChEBI" id="CHEBI:83120"/>
        <dbReference type="EC" id="1.2.4.2"/>
    </reaction>
</comment>
<evidence type="ECO:0000256" key="1">
    <source>
        <dbReference type="ARBA" id="ARBA00001946"/>
    </source>
</evidence>
<keyword evidence="8" id="KW-0786">Thiamine pyrophosphate</keyword>
<accession>A0A8J3Y156</accession>
<keyword evidence="7" id="KW-0560">Oxidoreductase</keyword>
<dbReference type="InterPro" id="IPR032106">
    <property type="entry name" value="2-oxogl_dehyd_N"/>
</dbReference>
<dbReference type="PIRSF" id="PIRSF000157">
    <property type="entry name" value="Oxoglu_dh_E1"/>
    <property type="match status" value="1"/>
</dbReference>
<sequence>MSSESSRTNPLASFGQNEWLVDELYQKYLEDPESVDKAWWHFFADYNGTGKAASPAAPPTSPAAPAPAAAPAAANGTAAPVAPKAPPAPVVAPSVAKAAPAAQPKPAAPVPAGAAEEKLRGAAARTAQNMEASLAVPTATSVRAVPAKLLVDNRIVINNHLSRGRGGKISFTHVIGYAIVRALKAMPDMNYSYTEVDGKPVLVKPEHVGLGLAIDVQKSDGTRQLLVPSIKAAEQMDFRQFWVAYEDIVRKARAGKLGVDDFQGTTISLTNPGTIGTVHSVPRLMPGQGTIIGVGAMEYPAEYQGASEETLSRLAISKVMTLTSTYDHRIIQGAQSGDFLRRIHQLLLGSDGFYDDIFQSLRIPYEPIRWVQDISATHDDDVAKSARVLELIHAYRVRGHLMADTDPLDYEQRKHPDLDIKSHGLTLWDLEREFATGGFGGRPLMKLRDILGVLRDSYCRTVGIEYMHIQNPEERAWIQARVEKPHAKPDREEQLNILRRLNTAEAFETFLQTKYVGQKRFSLEGGESLIPLLDSVISTAAAESLDEVVIGMAHRGRLNVLANIVGKSYAQVFGEFEGNLDPRSAHGSGDVKYHLGAGGDFVAPGGTKITTSVVANPSHLEAVDPVLEGVVRAKQDLLERGEEGFTVLPVLVHGDAAFAGQGVVAETLHLSQLRGYRTGGTVHIVVNNQVGFTTSPASSRSSVYATDVARMIQAPIFHVNGDDPEAVVRVGRLAYEYRQTFRKDVVIDLVCYRRRGHNEADNPSFTQPLMYDLIDAKRSTRKLYTEALIGRGDITVEEAEHALRDYQEQLERAFTETREASKKPLEPGSVVVPEPDEVIPWSHEDTKTAITEETVKRVIDTQLNLPEGFTVHPRLAPVLQRRGAMIAEDAVDWATGEALAVGSLLIDGHPVRLVGQDSRRGTFGQRHAVLVDRVTGEDHTPLKAFNHGTTKFYVYDSLLSEFAAMGFEYGYSVVRPDALVAWEAQFGDFANGAQSIIDEFISSGEQKWGQRSSVVLLLPHGYEGQGPDHSSARIERYLQICALDNMTVAQPSTPANYFHLLRWQVLSNRRKPLIVFTPKSLLRHKAAASASADFTSGAFQPVIGDTTVNPSEVTKVVLSSGRIYYDLLTGREKAGRSDVALVRVERLYPFPENPLKAELARYGKDVEVVWAQDEPTNMGPWPYLALKMTEKPDLLGGHTLHRVSRTPNSSPATGSHSKHDTELGGMLKELFG</sequence>
<dbReference type="GO" id="GO:0030976">
    <property type="term" value="F:thiamine pyrophosphate binding"/>
    <property type="evidence" value="ECO:0007669"/>
    <property type="project" value="InterPro"/>
</dbReference>
<dbReference type="Gene3D" id="1.10.287.1150">
    <property type="entry name" value="TPP helical domain"/>
    <property type="match status" value="1"/>
</dbReference>
<evidence type="ECO:0000256" key="2">
    <source>
        <dbReference type="ARBA" id="ARBA00001964"/>
    </source>
</evidence>
<dbReference type="Gene3D" id="3.30.559.10">
    <property type="entry name" value="Chloramphenicol acetyltransferase-like domain"/>
    <property type="match status" value="1"/>
</dbReference>
<dbReference type="GO" id="GO:0005829">
    <property type="term" value="C:cytosol"/>
    <property type="evidence" value="ECO:0007669"/>
    <property type="project" value="TreeGrafter"/>
</dbReference>
<evidence type="ECO:0000259" key="14">
    <source>
        <dbReference type="SMART" id="SM00861"/>
    </source>
</evidence>
<dbReference type="GO" id="GO:0045252">
    <property type="term" value="C:oxoglutarate dehydrogenase complex"/>
    <property type="evidence" value="ECO:0007669"/>
    <property type="project" value="TreeGrafter"/>
</dbReference>
<dbReference type="InterPro" id="IPR042179">
    <property type="entry name" value="KGD_C_sf"/>
</dbReference>
<dbReference type="PANTHER" id="PTHR23152">
    <property type="entry name" value="2-OXOGLUTARATE DEHYDROGENASE"/>
    <property type="match status" value="1"/>
</dbReference>
<dbReference type="UniPathway" id="UPA00223">
    <property type="reaction ID" value="UER00997"/>
</dbReference>
<dbReference type="Pfam" id="PF16078">
    <property type="entry name" value="2-oxogl_dehyd_N"/>
    <property type="match status" value="1"/>
</dbReference>
<dbReference type="Gene3D" id="3.40.50.12470">
    <property type="match status" value="1"/>
</dbReference>
<dbReference type="Pfam" id="PF16870">
    <property type="entry name" value="OxoGdeHyase_C"/>
    <property type="match status" value="1"/>
</dbReference>
<feature type="compositionally biased region" description="Low complexity" evidence="13">
    <location>
        <begin position="100"/>
        <end position="114"/>
    </location>
</feature>
<evidence type="ECO:0000256" key="10">
    <source>
        <dbReference type="ARBA" id="ARBA00051911"/>
    </source>
</evidence>
<dbReference type="InterPro" id="IPR005475">
    <property type="entry name" value="Transketolase-like_Pyr-bd"/>
</dbReference>
<organism evidence="15 16">
    <name type="scientific">Planotetraspora thailandica</name>
    <dbReference type="NCBI Taxonomy" id="487172"/>
    <lineage>
        <taxon>Bacteria</taxon>
        <taxon>Bacillati</taxon>
        <taxon>Actinomycetota</taxon>
        <taxon>Actinomycetes</taxon>
        <taxon>Streptosporangiales</taxon>
        <taxon>Streptosporangiaceae</taxon>
        <taxon>Planotetraspora</taxon>
    </lineage>
</organism>
<dbReference type="GO" id="GO:0006099">
    <property type="term" value="P:tricarboxylic acid cycle"/>
    <property type="evidence" value="ECO:0007669"/>
    <property type="project" value="UniProtKB-UniPathway"/>
</dbReference>
<comment type="caution">
    <text evidence="15">The sequence shown here is derived from an EMBL/GenBank/DDBJ whole genome shotgun (WGS) entry which is preliminary data.</text>
</comment>
<evidence type="ECO:0000256" key="11">
    <source>
        <dbReference type="ARBA" id="ARBA00052761"/>
    </source>
</evidence>
<keyword evidence="9" id="KW-0511">Multifunctional enzyme</keyword>
<feature type="compositionally biased region" description="Pro residues" evidence="13">
    <location>
        <begin position="56"/>
        <end position="65"/>
    </location>
</feature>
<dbReference type="GO" id="GO:0000287">
    <property type="term" value="F:magnesium ion binding"/>
    <property type="evidence" value="ECO:0007669"/>
    <property type="project" value="UniProtKB-ARBA"/>
</dbReference>
<feature type="coiled-coil region" evidence="12">
    <location>
        <begin position="796"/>
        <end position="823"/>
    </location>
</feature>
<dbReference type="InterPro" id="IPR031717">
    <property type="entry name" value="ODO-1/KGD_C"/>
</dbReference>
<keyword evidence="12" id="KW-0175">Coiled coil</keyword>
<evidence type="ECO:0000256" key="5">
    <source>
        <dbReference type="ARBA" id="ARBA00022723"/>
    </source>
</evidence>
<dbReference type="EMBL" id="BOOR01000073">
    <property type="protein sequence ID" value="GII58925.1"/>
    <property type="molecule type" value="Genomic_DNA"/>
</dbReference>
<comment type="cofactor">
    <cofactor evidence="2">
        <name>thiamine diphosphate</name>
        <dbReference type="ChEBI" id="CHEBI:58937"/>
    </cofactor>
</comment>
<dbReference type="CDD" id="cd02016">
    <property type="entry name" value="TPP_E1_OGDC_like"/>
    <property type="match status" value="1"/>
</dbReference>
<evidence type="ECO:0000256" key="4">
    <source>
        <dbReference type="ARBA" id="ARBA00022532"/>
    </source>
</evidence>
<comment type="cofactor">
    <cofactor evidence="1">
        <name>Mg(2+)</name>
        <dbReference type="ChEBI" id="CHEBI:18420"/>
    </cofactor>
</comment>
<dbReference type="InterPro" id="IPR011603">
    <property type="entry name" value="2oxoglutarate_DH_E1"/>
</dbReference>
<dbReference type="NCBIfam" id="NF006914">
    <property type="entry name" value="PRK09404.1"/>
    <property type="match status" value="1"/>
</dbReference>
<dbReference type="GO" id="GO:0004149">
    <property type="term" value="F:dihydrolipoyllysine-residue succinyltransferase activity"/>
    <property type="evidence" value="ECO:0007669"/>
    <property type="project" value="UniProtKB-EC"/>
</dbReference>